<evidence type="ECO:0000256" key="3">
    <source>
        <dbReference type="ARBA" id="ARBA00022989"/>
    </source>
</evidence>
<comment type="subcellular location">
    <subcellularLocation>
        <location evidence="1">Membrane</location>
        <topology evidence="1">Multi-pass membrane protein</topology>
    </subcellularLocation>
</comment>
<feature type="transmembrane region" description="Helical" evidence="6">
    <location>
        <begin position="196"/>
        <end position="215"/>
    </location>
</feature>
<feature type="transmembrane region" description="Helical" evidence="6">
    <location>
        <begin position="235"/>
        <end position="258"/>
    </location>
</feature>
<dbReference type="GO" id="GO:0016020">
    <property type="term" value="C:membrane"/>
    <property type="evidence" value="ECO:0007669"/>
    <property type="project" value="UniProtKB-SubCell"/>
</dbReference>
<dbReference type="Pfam" id="PF20684">
    <property type="entry name" value="Fung_rhodopsin"/>
    <property type="match status" value="1"/>
</dbReference>
<comment type="similarity">
    <text evidence="5">Belongs to the SAT4 family.</text>
</comment>
<dbReference type="InterPro" id="IPR049326">
    <property type="entry name" value="Rhodopsin_dom_fungi"/>
</dbReference>
<feature type="domain" description="Rhodopsin" evidence="7">
    <location>
        <begin position="113"/>
        <end position="258"/>
    </location>
</feature>
<gene>
    <name evidence="8" type="ORF">DM02DRAFT_634492</name>
</gene>
<proteinExistence type="inferred from homology"/>
<evidence type="ECO:0000313" key="8">
    <source>
        <dbReference type="EMBL" id="PVH93498.1"/>
    </source>
</evidence>
<dbReference type="InterPro" id="IPR052337">
    <property type="entry name" value="SAT4-like"/>
</dbReference>
<dbReference type="AlphaFoldDB" id="A0A2V1D654"/>
<dbReference type="EMBL" id="KZ805585">
    <property type="protein sequence ID" value="PVH93498.1"/>
    <property type="molecule type" value="Genomic_DNA"/>
</dbReference>
<dbReference type="OrthoDB" id="4682787at2759"/>
<reference evidence="8 9" key="1">
    <citation type="journal article" date="2018" name="Sci. Rep.">
        <title>Comparative genomics provides insights into the lifestyle and reveals functional heterogeneity of dark septate endophytic fungi.</title>
        <authorList>
            <person name="Knapp D.G."/>
            <person name="Nemeth J.B."/>
            <person name="Barry K."/>
            <person name="Hainaut M."/>
            <person name="Henrissat B."/>
            <person name="Johnson J."/>
            <person name="Kuo A."/>
            <person name="Lim J.H.P."/>
            <person name="Lipzen A."/>
            <person name="Nolan M."/>
            <person name="Ohm R.A."/>
            <person name="Tamas L."/>
            <person name="Grigoriev I.V."/>
            <person name="Spatafora J.W."/>
            <person name="Nagy L.G."/>
            <person name="Kovacs G.M."/>
        </authorList>
    </citation>
    <scope>NUCLEOTIDE SEQUENCE [LARGE SCALE GENOMIC DNA]</scope>
    <source>
        <strain evidence="8 9">DSE2036</strain>
    </source>
</reference>
<keyword evidence="4 6" id="KW-0472">Membrane</keyword>
<keyword evidence="3 6" id="KW-1133">Transmembrane helix</keyword>
<evidence type="ECO:0000256" key="6">
    <source>
        <dbReference type="SAM" id="Phobius"/>
    </source>
</evidence>
<sequence>MPQVDISTVFAALSPDQQEAFYLGPASIPPEGITPNFNSPNRNAEATGILILTAVIANLSIAIRLYPRLFPFRRMNLRLEDYAALAAWACFVPWVYFSWAFIHSAGIYTRDMTVYIIYLTIAMNTLYCIASTIIHILACSPRRRFWDRTTPGTCLKFHASAVAAGVVNVITDYGMLAIPQKIIWGLHLSRARKTGISSLFAIGIFACVCATARFVSSVKQFMDPTDITYNISPIGFWSCGEVASIFLVLGVPSVPRVVKKGQWMQRIMSTLRLWTSRETENSRKGLPSWYKRPVPGQRLSDRYTDIEEHELVETIQKPNGTISRETQVDIN</sequence>
<dbReference type="PANTHER" id="PTHR33048">
    <property type="entry name" value="PTH11-LIKE INTEGRAL MEMBRANE PROTEIN (AFU_ORTHOLOGUE AFUA_5G11245)"/>
    <property type="match status" value="1"/>
</dbReference>
<protein>
    <recommendedName>
        <fullName evidence="7">Rhodopsin domain-containing protein</fullName>
    </recommendedName>
</protein>
<evidence type="ECO:0000313" key="9">
    <source>
        <dbReference type="Proteomes" id="UP000244855"/>
    </source>
</evidence>
<feature type="transmembrane region" description="Helical" evidence="6">
    <location>
        <begin position="114"/>
        <end position="138"/>
    </location>
</feature>
<dbReference type="PANTHER" id="PTHR33048:SF160">
    <property type="entry name" value="SAT4 FAMILY MEMBRANE PROTEIN"/>
    <property type="match status" value="1"/>
</dbReference>
<accession>A0A2V1D654</accession>
<evidence type="ECO:0000256" key="4">
    <source>
        <dbReference type="ARBA" id="ARBA00023136"/>
    </source>
</evidence>
<dbReference type="Proteomes" id="UP000244855">
    <property type="component" value="Unassembled WGS sequence"/>
</dbReference>
<evidence type="ECO:0000256" key="5">
    <source>
        <dbReference type="ARBA" id="ARBA00038359"/>
    </source>
</evidence>
<organism evidence="8 9">
    <name type="scientific">Periconia macrospinosa</name>
    <dbReference type="NCBI Taxonomy" id="97972"/>
    <lineage>
        <taxon>Eukaryota</taxon>
        <taxon>Fungi</taxon>
        <taxon>Dikarya</taxon>
        <taxon>Ascomycota</taxon>
        <taxon>Pezizomycotina</taxon>
        <taxon>Dothideomycetes</taxon>
        <taxon>Pleosporomycetidae</taxon>
        <taxon>Pleosporales</taxon>
        <taxon>Massarineae</taxon>
        <taxon>Periconiaceae</taxon>
        <taxon>Periconia</taxon>
    </lineage>
</organism>
<evidence type="ECO:0000256" key="2">
    <source>
        <dbReference type="ARBA" id="ARBA00022692"/>
    </source>
</evidence>
<feature type="transmembrane region" description="Helical" evidence="6">
    <location>
        <begin position="46"/>
        <end position="66"/>
    </location>
</feature>
<name>A0A2V1D654_9PLEO</name>
<evidence type="ECO:0000256" key="1">
    <source>
        <dbReference type="ARBA" id="ARBA00004141"/>
    </source>
</evidence>
<feature type="transmembrane region" description="Helical" evidence="6">
    <location>
        <begin position="82"/>
        <end position="102"/>
    </location>
</feature>
<keyword evidence="9" id="KW-1185">Reference proteome</keyword>
<evidence type="ECO:0000259" key="7">
    <source>
        <dbReference type="Pfam" id="PF20684"/>
    </source>
</evidence>
<keyword evidence="2 6" id="KW-0812">Transmembrane</keyword>